<dbReference type="InterPro" id="IPR020845">
    <property type="entry name" value="AMP-binding_CS"/>
</dbReference>
<evidence type="ECO:0000313" key="5">
    <source>
        <dbReference type="Proteomes" id="UP001240150"/>
    </source>
</evidence>
<dbReference type="PROSITE" id="PS00455">
    <property type="entry name" value="AMP_BINDING"/>
    <property type="match status" value="1"/>
</dbReference>
<evidence type="ECO:0000259" key="3">
    <source>
        <dbReference type="Pfam" id="PF13193"/>
    </source>
</evidence>
<organism evidence="4 5">
    <name type="scientific">Actinoplanes oblitus</name>
    <dbReference type="NCBI Taxonomy" id="3040509"/>
    <lineage>
        <taxon>Bacteria</taxon>
        <taxon>Bacillati</taxon>
        <taxon>Actinomycetota</taxon>
        <taxon>Actinomycetes</taxon>
        <taxon>Micromonosporales</taxon>
        <taxon>Micromonosporaceae</taxon>
        <taxon>Actinoplanes</taxon>
    </lineage>
</organism>
<sequence length="506" mass="53539">MTTLYDWFAASAGRHPDRTALDFGPVRISYADLDDLAGRIAAAIVRRLGEPPRRLGLLAARSAGAYAGYLAGYRLGATVVPLNPAYPPARTTAIAAAAGVDVLLTDAGGAVGAVPALSVGDHALAALPPAGALPPVPADTGRPAYLMFTSGSTGTPKGVPVTHANVLAYLRAVAGRAGLTADARVSQMFDLTFDPSVFDLFATWGAGATVVVPGPGDLLAAVRYVRDREVTHWSSVPSVVAIARRLRQLAPGRMPSLRWSMFCGEPLPTEAAAAWRAAAPGSVVENMYGPTELTVTCTGYRLPVSPADWPRTSNGTVPIGEPYPGADWLLLGDDLRPAAEGELCVRGPQRFPGYLDPADDDGRFVAEAGGRYLIHRGTPTAAHWYRTGDRVRREDGRLVHLGRVDHQVKVSGYRVELGEIEAVARRCPGVLQAVALALPAPAGGVDLHVAYEGAADQAAVLAELRSRLPAFMVPRHLRHHESLPLTPNGKVDRIRLGRAPQPVEDR</sequence>
<dbReference type="InterPro" id="IPR042099">
    <property type="entry name" value="ANL_N_sf"/>
</dbReference>
<dbReference type="Proteomes" id="UP001240150">
    <property type="component" value="Chromosome"/>
</dbReference>
<protein>
    <submittedName>
        <fullName evidence="4">Amino acid adenylation domain-containing protein</fullName>
    </submittedName>
</protein>
<evidence type="ECO:0000313" key="4">
    <source>
        <dbReference type="EMBL" id="WIM99850.1"/>
    </source>
</evidence>
<dbReference type="RefSeq" id="WP_284921289.1">
    <property type="nucleotide sequence ID" value="NZ_CP126980.1"/>
</dbReference>
<dbReference type="Gene3D" id="3.30.300.30">
    <property type="match status" value="1"/>
</dbReference>
<dbReference type="PANTHER" id="PTHR45527:SF1">
    <property type="entry name" value="FATTY ACID SYNTHASE"/>
    <property type="match status" value="1"/>
</dbReference>
<dbReference type="Pfam" id="PF00501">
    <property type="entry name" value="AMP-binding"/>
    <property type="match status" value="1"/>
</dbReference>
<dbReference type="InterPro" id="IPR025110">
    <property type="entry name" value="AMP-bd_C"/>
</dbReference>
<evidence type="ECO:0000256" key="1">
    <source>
        <dbReference type="SAM" id="MobiDB-lite"/>
    </source>
</evidence>
<feature type="region of interest" description="Disordered" evidence="1">
    <location>
        <begin position="482"/>
        <end position="506"/>
    </location>
</feature>
<name>A0ABY8WPR8_9ACTN</name>
<dbReference type="Gene3D" id="3.40.50.12780">
    <property type="entry name" value="N-terminal domain of ligase-like"/>
    <property type="match status" value="1"/>
</dbReference>
<evidence type="ECO:0000259" key="2">
    <source>
        <dbReference type="Pfam" id="PF00501"/>
    </source>
</evidence>
<dbReference type="Pfam" id="PF13193">
    <property type="entry name" value="AMP-binding_C"/>
    <property type="match status" value="1"/>
</dbReference>
<proteinExistence type="predicted"/>
<accession>A0ABY8WPR8</accession>
<reference evidence="4 5" key="1">
    <citation type="submission" date="2023-06" db="EMBL/GenBank/DDBJ databases">
        <authorList>
            <person name="Yushchuk O."/>
            <person name="Binda E."/>
            <person name="Ruckert-Reed C."/>
            <person name="Fedorenko V."/>
            <person name="Kalinowski J."/>
            <person name="Marinelli F."/>
        </authorList>
    </citation>
    <scope>NUCLEOTIDE SEQUENCE [LARGE SCALE GENOMIC DNA]</scope>
    <source>
        <strain evidence="4 5">NRRL 3884</strain>
    </source>
</reference>
<dbReference type="NCBIfam" id="TIGR01733">
    <property type="entry name" value="AA-adenyl-dom"/>
    <property type="match status" value="1"/>
</dbReference>
<dbReference type="InterPro" id="IPR010071">
    <property type="entry name" value="AA_adenyl_dom"/>
</dbReference>
<dbReference type="SUPFAM" id="SSF56801">
    <property type="entry name" value="Acetyl-CoA synthetase-like"/>
    <property type="match status" value="1"/>
</dbReference>
<feature type="domain" description="AMP-binding enzyme C-terminal" evidence="3">
    <location>
        <begin position="419"/>
        <end position="490"/>
    </location>
</feature>
<gene>
    <name evidence="4" type="ORF">ACTOB_003515</name>
</gene>
<dbReference type="PANTHER" id="PTHR45527">
    <property type="entry name" value="NONRIBOSOMAL PEPTIDE SYNTHETASE"/>
    <property type="match status" value="1"/>
</dbReference>
<dbReference type="InterPro" id="IPR000873">
    <property type="entry name" value="AMP-dep_synth/lig_dom"/>
</dbReference>
<keyword evidence="5" id="KW-1185">Reference proteome</keyword>
<feature type="domain" description="AMP-dependent synthetase/ligase" evidence="2">
    <location>
        <begin position="8"/>
        <end position="355"/>
    </location>
</feature>
<dbReference type="InterPro" id="IPR045851">
    <property type="entry name" value="AMP-bd_C_sf"/>
</dbReference>
<dbReference type="EMBL" id="CP126980">
    <property type="protein sequence ID" value="WIM99850.1"/>
    <property type="molecule type" value="Genomic_DNA"/>
</dbReference>